<dbReference type="OrthoDB" id="10516880at2759"/>
<dbReference type="EMBL" id="QJNU01000065">
    <property type="protein sequence ID" value="RYP08354.1"/>
    <property type="molecule type" value="Genomic_DNA"/>
</dbReference>
<feature type="transmembrane region" description="Helical" evidence="1">
    <location>
        <begin position="30"/>
        <end position="48"/>
    </location>
</feature>
<keyword evidence="3" id="KW-1185">Reference proteome</keyword>
<gene>
    <name evidence="2" type="ORF">DL764_001923</name>
</gene>
<dbReference type="AlphaFoldDB" id="A0A4Q4TPW4"/>
<accession>A0A4Q4TPW4</accession>
<evidence type="ECO:0000256" key="1">
    <source>
        <dbReference type="SAM" id="Phobius"/>
    </source>
</evidence>
<dbReference type="Proteomes" id="UP000293360">
    <property type="component" value="Unassembled WGS sequence"/>
</dbReference>
<evidence type="ECO:0000313" key="2">
    <source>
        <dbReference type="EMBL" id="RYP08354.1"/>
    </source>
</evidence>
<name>A0A4Q4TPW4_9PEZI</name>
<sequence>MAFLPRLPRLNLTQKIYSPYGPRPRRSPRLIKAWIAALVLVGLLTYYMTSQHRETTRAYANKLTRGQGWEEDRG</sequence>
<protein>
    <submittedName>
        <fullName evidence="2">Uncharacterized protein</fullName>
    </submittedName>
</protein>
<keyword evidence="1" id="KW-0812">Transmembrane</keyword>
<evidence type="ECO:0000313" key="3">
    <source>
        <dbReference type="Proteomes" id="UP000293360"/>
    </source>
</evidence>
<proteinExistence type="predicted"/>
<organism evidence="2 3">
    <name type="scientific">Monosporascus ibericus</name>
    <dbReference type="NCBI Taxonomy" id="155417"/>
    <lineage>
        <taxon>Eukaryota</taxon>
        <taxon>Fungi</taxon>
        <taxon>Dikarya</taxon>
        <taxon>Ascomycota</taxon>
        <taxon>Pezizomycotina</taxon>
        <taxon>Sordariomycetes</taxon>
        <taxon>Xylariomycetidae</taxon>
        <taxon>Xylariales</taxon>
        <taxon>Xylariales incertae sedis</taxon>
        <taxon>Monosporascus</taxon>
    </lineage>
</organism>
<keyword evidence="1" id="KW-0472">Membrane</keyword>
<reference evidence="2 3" key="1">
    <citation type="submission" date="2018-06" db="EMBL/GenBank/DDBJ databases">
        <title>Complete Genomes of Monosporascus.</title>
        <authorList>
            <person name="Robinson A.J."/>
            <person name="Natvig D.O."/>
        </authorList>
    </citation>
    <scope>NUCLEOTIDE SEQUENCE [LARGE SCALE GENOMIC DNA]</scope>
    <source>
        <strain evidence="2 3">CBS 110550</strain>
    </source>
</reference>
<comment type="caution">
    <text evidence="2">The sequence shown here is derived from an EMBL/GenBank/DDBJ whole genome shotgun (WGS) entry which is preliminary data.</text>
</comment>
<keyword evidence="1" id="KW-1133">Transmembrane helix</keyword>